<dbReference type="Proteomes" id="UP000182658">
    <property type="component" value="Unassembled WGS sequence"/>
</dbReference>
<proteinExistence type="inferred from homology"/>
<gene>
    <name evidence="7" type="ORF">CONLIGDRAFT_658171</name>
</gene>
<evidence type="ECO:0000256" key="5">
    <source>
        <dbReference type="ARBA" id="ARBA00023274"/>
    </source>
</evidence>
<keyword evidence="3" id="KW-0689">Ribosomal protein</keyword>
<evidence type="ECO:0000256" key="2">
    <source>
        <dbReference type="ARBA" id="ARBA00010761"/>
    </source>
</evidence>
<comment type="similarity">
    <text evidence="2">Belongs to the universal ribosomal protein uS3 family.</text>
</comment>
<comment type="subcellular location">
    <subcellularLocation>
        <location evidence="1">Mitochondrion</location>
    </subcellularLocation>
</comment>
<dbReference type="GO" id="GO:0003735">
    <property type="term" value="F:structural constituent of ribosome"/>
    <property type="evidence" value="ECO:0007669"/>
    <property type="project" value="InterPro"/>
</dbReference>
<dbReference type="Pfam" id="PF05316">
    <property type="entry name" value="VAR1"/>
    <property type="match status" value="1"/>
</dbReference>
<dbReference type="GO" id="GO:0005739">
    <property type="term" value="C:mitochondrion"/>
    <property type="evidence" value="ECO:0007669"/>
    <property type="project" value="UniProtKB-SubCell"/>
</dbReference>
<dbReference type="GO" id="GO:0006412">
    <property type="term" value="P:translation"/>
    <property type="evidence" value="ECO:0007669"/>
    <property type="project" value="InterPro"/>
</dbReference>
<reference evidence="7 8" key="1">
    <citation type="submission" date="2016-10" db="EMBL/GenBank/DDBJ databases">
        <title>Draft genome sequence of Coniochaeta ligniaria NRRL30616, a lignocellulolytic fungus for bioabatement of inhibitors in plant biomass hydrolysates.</title>
        <authorList>
            <consortium name="DOE Joint Genome Institute"/>
            <person name="Jimenez D.J."/>
            <person name="Hector R.E."/>
            <person name="Riley R."/>
            <person name="Sun H."/>
            <person name="Grigoriev I.V."/>
            <person name="Van Elsas J.D."/>
            <person name="Nichols N.N."/>
        </authorList>
    </citation>
    <scope>NUCLEOTIDE SEQUENCE [LARGE SCALE GENOMIC DNA]</scope>
    <source>
        <strain evidence="7 8">NRRL 30616</strain>
    </source>
</reference>
<dbReference type="InParanoid" id="A0A1J7IYD5"/>
<keyword evidence="5" id="KW-0687">Ribonucleoprotein</keyword>
<accession>A0A1J7IYD5</accession>
<evidence type="ECO:0000256" key="3">
    <source>
        <dbReference type="ARBA" id="ARBA00022980"/>
    </source>
</evidence>
<organism evidence="7 8">
    <name type="scientific">Coniochaeta ligniaria NRRL 30616</name>
    <dbReference type="NCBI Taxonomy" id="1408157"/>
    <lineage>
        <taxon>Eukaryota</taxon>
        <taxon>Fungi</taxon>
        <taxon>Dikarya</taxon>
        <taxon>Ascomycota</taxon>
        <taxon>Pezizomycotina</taxon>
        <taxon>Sordariomycetes</taxon>
        <taxon>Sordariomycetidae</taxon>
        <taxon>Coniochaetales</taxon>
        <taxon>Coniochaetaceae</taxon>
        <taxon>Coniochaeta</taxon>
    </lineage>
</organism>
<evidence type="ECO:0000256" key="6">
    <source>
        <dbReference type="ARBA" id="ARBA00035157"/>
    </source>
</evidence>
<dbReference type="GO" id="GO:0005840">
    <property type="term" value="C:ribosome"/>
    <property type="evidence" value="ECO:0007669"/>
    <property type="project" value="UniProtKB-KW"/>
</dbReference>
<sequence>MIDNKLEDVNLPLYNININTLVKNYFNLYFNYKFINNKFRLLRIKRLSLNKIFVSKVEIKYTNFKATVTIYTYNREKLVLLKKIKIIKVLFFKKILSLLYSDKKLNQASLRLKTILTLLYKELILFRRFKLKLSLNKYKFEERFLYKLSKLISNFYNKKVEFNLINMKSIILNSDFFTKILSLKLKDRKVNIIRLMNIILNKSADIFQKSTQKNIDTPNFGKIYKIIFNSIKYKDIGGIRLEIKGRLTKRRLKNIDSSYKGLSFINLRGFIKPNVEYSIYTSKRRIRAFVVKG</sequence>
<dbReference type="InterPro" id="IPR007980">
    <property type="entry name" value="Ribosomal_uS3m_fun"/>
</dbReference>
<keyword evidence="4" id="KW-0496">Mitochondrion</keyword>
<evidence type="ECO:0000256" key="4">
    <source>
        <dbReference type="ARBA" id="ARBA00023128"/>
    </source>
</evidence>
<dbReference type="GO" id="GO:1990904">
    <property type="term" value="C:ribonucleoprotein complex"/>
    <property type="evidence" value="ECO:0007669"/>
    <property type="project" value="UniProtKB-KW"/>
</dbReference>
<dbReference type="STRING" id="1408157.A0A1J7IYD5"/>
<keyword evidence="8" id="KW-1185">Reference proteome</keyword>
<name>A0A1J7IYD5_9PEZI</name>
<dbReference type="AlphaFoldDB" id="A0A1J7IYD5"/>
<evidence type="ECO:0000313" key="7">
    <source>
        <dbReference type="EMBL" id="OIW22600.1"/>
    </source>
</evidence>
<protein>
    <recommendedName>
        <fullName evidence="6">Small ribosomal subunit protein uS3m</fullName>
    </recommendedName>
</protein>
<dbReference type="EMBL" id="KV875112">
    <property type="protein sequence ID" value="OIW22600.1"/>
    <property type="molecule type" value="Genomic_DNA"/>
</dbReference>
<dbReference type="OrthoDB" id="4360278at2759"/>
<evidence type="ECO:0000256" key="1">
    <source>
        <dbReference type="ARBA" id="ARBA00004173"/>
    </source>
</evidence>
<evidence type="ECO:0000313" key="8">
    <source>
        <dbReference type="Proteomes" id="UP000182658"/>
    </source>
</evidence>